<evidence type="ECO:0000256" key="2">
    <source>
        <dbReference type="ARBA" id="ARBA00020921"/>
    </source>
</evidence>
<dbReference type="PROSITE" id="PS51352">
    <property type="entry name" value="THIOREDOXIN_2"/>
    <property type="match status" value="1"/>
</dbReference>
<protein>
    <recommendedName>
        <fullName evidence="2">DnaJ homolog subfamily C member 16</fullName>
    </recommendedName>
    <alternativeName>
        <fullName evidence="5">Endoplasmic reticulum DNA J domain-containing protein 8</fullName>
    </alternativeName>
</protein>
<dbReference type="EMBL" id="JAVEPI010000001">
    <property type="protein sequence ID" value="KAK1444434.1"/>
    <property type="molecule type" value="Genomic_DNA"/>
</dbReference>
<dbReference type="InterPro" id="IPR036249">
    <property type="entry name" value="Thioredoxin-like_sf"/>
</dbReference>
<organism evidence="8 9">
    <name type="scientific">Babesia gibsoni</name>
    <dbReference type="NCBI Taxonomy" id="33632"/>
    <lineage>
        <taxon>Eukaryota</taxon>
        <taxon>Sar</taxon>
        <taxon>Alveolata</taxon>
        <taxon>Apicomplexa</taxon>
        <taxon>Aconoidasida</taxon>
        <taxon>Piroplasmida</taxon>
        <taxon>Babesiidae</taxon>
        <taxon>Babesia</taxon>
    </lineage>
</organism>
<evidence type="ECO:0000313" key="9">
    <source>
        <dbReference type="Proteomes" id="UP001230268"/>
    </source>
</evidence>
<dbReference type="Proteomes" id="UP001230268">
    <property type="component" value="Unassembled WGS sequence"/>
</dbReference>
<dbReference type="Pfam" id="PF00085">
    <property type="entry name" value="Thioredoxin"/>
    <property type="match status" value="1"/>
</dbReference>
<accession>A0AAD8UVM8</accession>
<comment type="function">
    <text evidence="4">Plays an important role in regulating the size of autophagosomes during the formation process.</text>
</comment>
<evidence type="ECO:0000259" key="6">
    <source>
        <dbReference type="PROSITE" id="PS50076"/>
    </source>
</evidence>
<dbReference type="SUPFAM" id="SSF52833">
    <property type="entry name" value="Thioredoxin-like"/>
    <property type="match status" value="2"/>
</dbReference>
<evidence type="ECO:0000259" key="7">
    <source>
        <dbReference type="PROSITE" id="PS51352"/>
    </source>
</evidence>
<keyword evidence="3" id="KW-0072">Autophagy</keyword>
<evidence type="ECO:0000256" key="4">
    <source>
        <dbReference type="ARBA" id="ARBA00035002"/>
    </source>
</evidence>
<dbReference type="GO" id="GO:0005789">
    <property type="term" value="C:endoplasmic reticulum membrane"/>
    <property type="evidence" value="ECO:0007669"/>
    <property type="project" value="UniProtKB-SubCell"/>
</dbReference>
<dbReference type="InterPro" id="IPR001623">
    <property type="entry name" value="DnaJ_domain"/>
</dbReference>
<keyword evidence="9" id="KW-1185">Reference proteome</keyword>
<dbReference type="AlphaFoldDB" id="A0AAD8UVM8"/>
<dbReference type="CDD" id="cd02961">
    <property type="entry name" value="PDI_a_family"/>
    <property type="match status" value="1"/>
</dbReference>
<dbReference type="InterPro" id="IPR052842">
    <property type="entry name" value="ER_Co-chaperone"/>
</dbReference>
<feature type="domain" description="Thioredoxin" evidence="7">
    <location>
        <begin position="171"/>
        <end position="286"/>
    </location>
</feature>
<comment type="subcellular location">
    <subcellularLocation>
        <location evidence="1">Endoplasmic reticulum membrane</location>
        <topology evidence="1">Single-pass type IV membrane protein</topology>
    </subcellularLocation>
</comment>
<comment type="caution">
    <text evidence="8">The sequence shown here is derived from an EMBL/GenBank/DDBJ whole genome shotgun (WGS) entry which is preliminary data.</text>
</comment>
<evidence type="ECO:0000256" key="1">
    <source>
        <dbReference type="ARBA" id="ARBA00004163"/>
    </source>
</evidence>
<dbReference type="InterPro" id="IPR013766">
    <property type="entry name" value="Thioredoxin_domain"/>
</dbReference>
<dbReference type="PANTHER" id="PTHR45184:SF2">
    <property type="entry name" value="CHROMOSOME UNDETERMINED SCAFFOLD_102, WHOLE GENOME SHOTGUN SEQUENCE"/>
    <property type="match status" value="1"/>
</dbReference>
<name>A0AAD8UVM8_BABGI</name>
<gene>
    <name evidence="8" type="ORF">BgAZ_103400</name>
</gene>
<dbReference type="Gene3D" id="1.10.287.110">
    <property type="entry name" value="DnaJ domain"/>
    <property type="match status" value="1"/>
</dbReference>
<feature type="domain" description="J" evidence="6">
    <location>
        <begin position="34"/>
        <end position="96"/>
    </location>
</feature>
<dbReference type="PROSITE" id="PS50076">
    <property type="entry name" value="DNAJ_2"/>
    <property type="match status" value="1"/>
</dbReference>
<evidence type="ECO:0000313" key="8">
    <source>
        <dbReference type="EMBL" id="KAK1444434.1"/>
    </source>
</evidence>
<sequence length="547" mass="61105">MAGQAPKIRMPGLAVIIGIALLYLSSATAAVGKDYYKLLGVRRNATEAEISKAYRKKARKLHPDIAPGKEEEFKDINTAYEVLKDNEKRQQYDLYGEEGLNAGAGSQQNGNQFYQFFRQGAGGHGGGQAGGHHFTFDMNGGFFDDIFEGFGQRAHTQNRGFTFNQGGGGGHKAASLFEGTVVSDVDLKEMISSLENIRTVNIYYFYLENCPHCQEGKKPFLEFATKYNGAVQTYAINCKKHNDACEKYRIEQVPQVVAFTDKNKPLHYQKRGFAENLVGFVSQLLPSQYTEVTSRKQLDAFLFQDNKLLKVVAIIKKGAYLIHLKALAQNLAGKISFAFIRGSNQQLAQLFGKDGLTQTGVLIAIDDVDSLHGRTIDLSTAAYHDVILRLNLMQYEEQRSHGIHGNDAKYSELNARKMDNGECTEKDNQFCFVFVKFGKAKEETLNEALYKIAQKYSNDPIKIRFINAVQQAGFAEAFGISSSCLFYQNCAKFIAYRGKRRKFEIMNDELTVENVDKFINDVISGCVTLKQTVTGVPKLADVTHTEL</sequence>
<dbReference type="CDD" id="cd06257">
    <property type="entry name" value="DnaJ"/>
    <property type="match status" value="1"/>
</dbReference>
<dbReference type="PROSITE" id="PS00636">
    <property type="entry name" value="DNAJ_1"/>
    <property type="match status" value="1"/>
</dbReference>
<dbReference type="InterPro" id="IPR018253">
    <property type="entry name" value="DnaJ_domain_CS"/>
</dbReference>
<proteinExistence type="predicted"/>
<dbReference type="SUPFAM" id="SSF46565">
    <property type="entry name" value="Chaperone J-domain"/>
    <property type="match status" value="1"/>
</dbReference>
<dbReference type="Pfam" id="PF00226">
    <property type="entry name" value="DnaJ"/>
    <property type="match status" value="1"/>
</dbReference>
<evidence type="ECO:0000256" key="5">
    <source>
        <dbReference type="ARBA" id="ARBA00035043"/>
    </source>
</evidence>
<reference evidence="8" key="1">
    <citation type="submission" date="2023-08" db="EMBL/GenBank/DDBJ databases">
        <title>Draft sequence of the Babesia gibsoni genome.</title>
        <authorList>
            <person name="Yamagishi J.Y."/>
            <person name="Xuan X.X."/>
        </authorList>
    </citation>
    <scope>NUCLEOTIDE SEQUENCE</scope>
    <source>
        <strain evidence="8">Azabu</strain>
    </source>
</reference>
<evidence type="ECO:0000256" key="3">
    <source>
        <dbReference type="ARBA" id="ARBA00023006"/>
    </source>
</evidence>
<dbReference type="PRINTS" id="PR00625">
    <property type="entry name" value="JDOMAIN"/>
</dbReference>
<dbReference type="InterPro" id="IPR036869">
    <property type="entry name" value="J_dom_sf"/>
</dbReference>
<dbReference type="SMART" id="SM00271">
    <property type="entry name" value="DnaJ"/>
    <property type="match status" value="1"/>
</dbReference>
<dbReference type="Gene3D" id="3.40.30.10">
    <property type="entry name" value="Glutaredoxin"/>
    <property type="match status" value="2"/>
</dbReference>
<dbReference type="PANTHER" id="PTHR45184">
    <property type="entry name" value="DNAJ PROTEIN ERDJ3A"/>
    <property type="match status" value="1"/>
</dbReference>
<dbReference type="GO" id="GO:0006914">
    <property type="term" value="P:autophagy"/>
    <property type="evidence" value="ECO:0007669"/>
    <property type="project" value="UniProtKB-KW"/>
</dbReference>